<dbReference type="AlphaFoldDB" id="A0A1H6E440"/>
<accession>A0A1H6E440</accession>
<dbReference type="Proteomes" id="UP000236723">
    <property type="component" value="Unassembled WGS sequence"/>
</dbReference>
<dbReference type="Gene3D" id="3.40.50.2300">
    <property type="match status" value="2"/>
</dbReference>
<evidence type="ECO:0000256" key="1">
    <source>
        <dbReference type="SAM" id="Phobius"/>
    </source>
</evidence>
<evidence type="ECO:0008006" key="4">
    <source>
        <dbReference type="Google" id="ProtNLM"/>
    </source>
</evidence>
<evidence type="ECO:0000313" key="3">
    <source>
        <dbReference type="Proteomes" id="UP000236723"/>
    </source>
</evidence>
<evidence type="ECO:0000313" key="2">
    <source>
        <dbReference type="EMBL" id="SEG92347.1"/>
    </source>
</evidence>
<gene>
    <name evidence="2" type="ORF">SAMN04489712_13323</name>
</gene>
<feature type="transmembrane region" description="Helical" evidence="1">
    <location>
        <begin position="187"/>
        <end position="209"/>
    </location>
</feature>
<keyword evidence="1" id="KW-0812">Transmembrane</keyword>
<feature type="transmembrane region" description="Helical" evidence="1">
    <location>
        <begin position="477"/>
        <end position="496"/>
    </location>
</feature>
<sequence length="970" mass="106013">MAAERVEQGAPPHGDARSRQLVAVLRQMRRRPAFRAGDRLRPLLLAADAGAWQDWAADRLAADCRSDGGLYARVHAERPSSDIADLLRDIAHQLSESGPRMEPPLRFQLLSMALWLQSLRAKRLQLPASGSPPPHPPHEADDWELAARLRERAADGTPRRVLAAGIRLRRQRVLPGRGGQRDKLASVLTYLEQAAPIGVAVVALISATAASTLDLAAAMVTAMAGAAAIAGQAGIITWDWAGRRRYRWFARQRYGRNLPPGPHRPEPLGGGFLAFAVDLVYRPAPPAPGPDGRPGPEDDLDKLLIAAFLEDLRQGYRRSWRRVTWARVRYPTVILDAYGDGVARRFIELVEQVRAERLETSRPPGAVLSERELRERDRMRPERVSARIAFDPLVIAACLGPAEEVRRLAEQVRVHPTRAELADLGEVRQAYSDYWDDRRRAIALGYARDVPVDLSAGDGRSAHRLPARRRPWLAHPVMPWLVAGTVLAASVGVIVVQSVRYCDPRTVWHAANGECVGITDGSYPFSRRLAGVQDRIEKLNRDVIASGKPYVTLVFLTALTNDPATKNPQADLQAGVHGELAGLAIAQQRHNDGGQPLLRILLANAGSRFRYAPEVAERIRELAVRDRTIVGVGGFGHSRRKTQEAIEVLSRAALPMIGTTNTYDDTGRQRGGFSPYFFRLAPPNARLAALAAHWAKSGRLGTTGQPVTRADVFYDAAPDDLYSSNLAQDFAREFGRGNVRMLPYTDAVQVPARVQEACADPAPVLYYAGRSDEFRSFINRLANTSCGGRRIVLAGDEVTKYVSDNSVEIGSTDSIRLYYTPLAAREAWEPKWVGDEPLQVFYSAFGPLLEDLVGEDAPANERPSMTHAALGYDAARTIIGITERIYGDQAGTLPTAAAVLAALTEPYEGAQPQGATGLLRFGPRSQGHQVPDKPVLLMSVRPDGTQQAVAVCGRLVNGAVQDEGCPAGTR</sequence>
<keyword evidence="1" id="KW-1133">Transmembrane helix</keyword>
<dbReference type="InterPro" id="IPR028082">
    <property type="entry name" value="Peripla_BP_I"/>
</dbReference>
<organism evidence="2 3">
    <name type="scientific">Thermomonospora echinospora</name>
    <dbReference type="NCBI Taxonomy" id="1992"/>
    <lineage>
        <taxon>Bacteria</taxon>
        <taxon>Bacillati</taxon>
        <taxon>Actinomycetota</taxon>
        <taxon>Actinomycetes</taxon>
        <taxon>Streptosporangiales</taxon>
        <taxon>Thermomonosporaceae</taxon>
        <taxon>Thermomonospora</taxon>
    </lineage>
</organism>
<dbReference type="OrthoDB" id="3440574at2"/>
<dbReference type="SUPFAM" id="SSF53822">
    <property type="entry name" value="Periplasmic binding protein-like I"/>
    <property type="match status" value="1"/>
</dbReference>
<name>A0A1H6E440_9ACTN</name>
<dbReference type="EMBL" id="FNVO01000033">
    <property type="protein sequence ID" value="SEG92347.1"/>
    <property type="molecule type" value="Genomic_DNA"/>
</dbReference>
<dbReference type="RefSeq" id="WP_103944413.1">
    <property type="nucleotide sequence ID" value="NZ_FNVO01000033.1"/>
</dbReference>
<dbReference type="CDD" id="cd06268">
    <property type="entry name" value="PBP1_ABC_transporter_LIVBP-like"/>
    <property type="match status" value="1"/>
</dbReference>
<protein>
    <recommendedName>
        <fullName evidence="4">ABC-type branched-chain amino acid transport system, substrate-binding protein</fullName>
    </recommendedName>
</protein>
<feature type="transmembrane region" description="Helical" evidence="1">
    <location>
        <begin position="215"/>
        <end position="241"/>
    </location>
</feature>
<keyword evidence="1" id="KW-0472">Membrane</keyword>
<proteinExistence type="predicted"/>
<reference evidence="3" key="1">
    <citation type="submission" date="2016-10" db="EMBL/GenBank/DDBJ databases">
        <authorList>
            <person name="Varghese N."/>
            <person name="Submissions S."/>
        </authorList>
    </citation>
    <scope>NUCLEOTIDE SEQUENCE [LARGE SCALE GENOMIC DNA]</scope>
    <source>
        <strain evidence="3">DSM 43163</strain>
    </source>
</reference>
<keyword evidence="3" id="KW-1185">Reference proteome</keyword>